<evidence type="ECO:0000313" key="3">
    <source>
        <dbReference type="Proteomes" id="UP000254737"/>
    </source>
</evidence>
<dbReference type="InterPro" id="IPR036249">
    <property type="entry name" value="Thioredoxin-like_sf"/>
</dbReference>
<dbReference type="PANTHER" id="PTHR42899:SF1">
    <property type="entry name" value="SPERMATOGENESIS-ASSOCIATED PROTEIN 20"/>
    <property type="match status" value="1"/>
</dbReference>
<dbReference type="Proteomes" id="UP000254737">
    <property type="component" value="Unassembled WGS sequence"/>
</dbReference>
<name>A0A376GLR6_9FLAO</name>
<dbReference type="SUPFAM" id="SSF48208">
    <property type="entry name" value="Six-hairpin glycosidases"/>
    <property type="match status" value="1"/>
</dbReference>
<dbReference type="GO" id="GO:0005975">
    <property type="term" value="P:carbohydrate metabolic process"/>
    <property type="evidence" value="ECO:0007669"/>
    <property type="project" value="InterPro"/>
</dbReference>
<dbReference type="InterPro" id="IPR024705">
    <property type="entry name" value="Ssp411"/>
</dbReference>
<evidence type="ECO:0000259" key="1">
    <source>
        <dbReference type="Pfam" id="PF03190"/>
    </source>
</evidence>
<dbReference type="PIRSF" id="PIRSF006402">
    <property type="entry name" value="UCP006402_thioredoxin"/>
    <property type="match status" value="1"/>
</dbReference>
<dbReference type="Gene3D" id="1.50.10.20">
    <property type="match status" value="1"/>
</dbReference>
<sequence length="667" mass="78475">MNFQQNNLKSATSPYLKQHENNPVWWQSWNDEVLNHAKKVNKPLLISIGYSACHWCHVMEHQSFENDEVAKVMNDNFVCIKIDREERPDLDALYMNVSQLIHQSGGWPLNVFALPDGRPFYGGTYFPKVQWIELLENINHLYHQNQAKTMEYVNSIADGLNKMEAIELKSSSTFSTNKIDETFEFWQQQFDDEWGGFNRAPKFMLPNAWETILRYGTQTKNENCLIQTKITLDRMAFGGIYDQLKGGFSRYSVDPYWKVPHFEKMLYDNGQLLSLYSNAYKVFGEEEYKTVVEETINWLKDEMLSPESVFYAAIDADSEGEEGKYYVWKSDELKTILKNDFDLFQQYYNVNEFGEWEHGNNILMRLTEDEDFATKQNIKTTELQTKISQWKKILNPIREQRIKPHRDEKVLTSWNALTIKSLCDAFITFENDEYLDLAKNATNFILENQWNGEILFRNYKDNQTTIPGFLDDYALMIEALIKLYEVTSEMHYLETAQTLTEETFNQFYNHKNKMFAYKSHYDTPLVNETFEIYDNVISSSNSVMANNLFKLGKILNQEKYIEQAKQMLTNIEEKIHDYPTGFANWIQLYLNFAYSFKEIVIVGENALKFSKQIQQCYVPNAIFVASKTENLEITQNRFIKNKTSIHICENYTCQLPVYSVKEAYKNI</sequence>
<gene>
    <name evidence="2" type="ORF">NCTC13456_03117</name>
</gene>
<dbReference type="InterPro" id="IPR008928">
    <property type="entry name" value="6-hairpin_glycosidase_sf"/>
</dbReference>
<dbReference type="RefSeq" id="WP_115001521.1">
    <property type="nucleotide sequence ID" value="NZ_UFXS01000001.1"/>
</dbReference>
<dbReference type="PANTHER" id="PTHR42899">
    <property type="entry name" value="SPERMATOGENESIS-ASSOCIATED PROTEIN 20"/>
    <property type="match status" value="1"/>
</dbReference>
<dbReference type="Pfam" id="PF03190">
    <property type="entry name" value="Thioredox_DsbH"/>
    <property type="match status" value="1"/>
</dbReference>
<feature type="domain" description="Spermatogenesis-associated protein 20-like TRX" evidence="1">
    <location>
        <begin position="5"/>
        <end position="159"/>
    </location>
</feature>
<dbReference type="Gene3D" id="3.40.30.10">
    <property type="entry name" value="Glutaredoxin"/>
    <property type="match status" value="1"/>
</dbReference>
<dbReference type="EMBL" id="UFXS01000001">
    <property type="protein sequence ID" value="STD59466.1"/>
    <property type="molecule type" value="Genomic_DNA"/>
</dbReference>
<accession>A0A376GLR6</accession>
<reference evidence="2 3" key="1">
    <citation type="submission" date="2018-06" db="EMBL/GenBank/DDBJ databases">
        <authorList>
            <consortium name="Pathogen Informatics"/>
            <person name="Doyle S."/>
        </authorList>
    </citation>
    <scope>NUCLEOTIDE SEQUENCE [LARGE SCALE GENOMIC DNA]</scope>
    <source>
        <strain evidence="2 3">NCTC13456</strain>
    </source>
</reference>
<dbReference type="InterPro" id="IPR004879">
    <property type="entry name" value="Ssp411-like_TRX"/>
</dbReference>
<dbReference type="SUPFAM" id="SSF52833">
    <property type="entry name" value="Thioredoxin-like"/>
    <property type="match status" value="1"/>
</dbReference>
<dbReference type="STRING" id="343874.GCA_000805695_02565"/>
<dbReference type="AlphaFoldDB" id="A0A376GLR6"/>
<dbReference type="CDD" id="cd02955">
    <property type="entry name" value="SSP411"/>
    <property type="match status" value="1"/>
</dbReference>
<proteinExistence type="predicted"/>
<organism evidence="2 3">
    <name type="scientific">Empedobacter falsenii</name>
    <dbReference type="NCBI Taxonomy" id="343874"/>
    <lineage>
        <taxon>Bacteria</taxon>
        <taxon>Pseudomonadati</taxon>
        <taxon>Bacteroidota</taxon>
        <taxon>Flavobacteriia</taxon>
        <taxon>Flavobacteriales</taxon>
        <taxon>Weeksellaceae</taxon>
        <taxon>Empedobacter</taxon>
    </lineage>
</organism>
<protein>
    <submittedName>
        <fullName evidence="2">Thioredoxin-related protein</fullName>
    </submittedName>
</protein>
<evidence type="ECO:0000313" key="2">
    <source>
        <dbReference type="EMBL" id="STD59466.1"/>
    </source>
</evidence>